<dbReference type="InterPro" id="IPR022383">
    <property type="entry name" value="Lactate/malate_DH_C"/>
</dbReference>
<dbReference type="GO" id="GO:0004459">
    <property type="term" value="F:L-lactate dehydrogenase (NAD+) activity"/>
    <property type="evidence" value="ECO:0007669"/>
    <property type="project" value="TreeGrafter"/>
</dbReference>
<evidence type="ECO:0000259" key="1">
    <source>
        <dbReference type="Pfam" id="PF02866"/>
    </source>
</evidence>
<dbReference type="Proteomes" id="UP000551758">
    <property type="component" value="Unassembled WGS sequence"/>
</dbReference>
<keyword evidence="3" id="KW-1185">Reference proteome</keyword>
<proteinExistence type="predicted"/>
<evidence type="ECO:0000313" key="3">
    <source>
        <dbReference type="Proteomes" id="UP000551758"/>
    </source>
</evidence>
<name>A0A7J7ETI0_DICBM</name>
<dbReference type="EMBL" id="JACDTQ010002427">
    <property type="protein sequence ID" value="KAF5918904.1"/>
    <property type="molecule type" value="Genomic_DNA"/>
</dbReference>
<accession>A0A7J7ETI0</accession>
<feature type="domain" description="Lactate/malate dehydrogenase C-terminal" evidence="1">
    <location>
        <begin position="171"/>
        <end position="311"/>
    </location>
</feature>
<comment type="caution">
    <text evidence="2">The sequence shown here is derived from an EMBL/GenBank/DDBJ whole genome shotgun (WGS) entry which is preliminary data.</text>
</comment>
<dbReference type="SUPFAM" id="SSF56327">
    <property type="entry name" value="LDH C-terminal domain-like"/>
    <property type="match status" value="1"/>
</dbReference>
<dbReference type="PANTHER" id="PTHR43128">
    <property type="entry name" value="L-2-HYDROXYCARBOXYLATE DEHYDROGENASE (NAD(P)(+))"/>
    <property type="match status" value="1"/>
</dbReference>
<evidence type="ECO:0000313" key="2">
    <source>
        <dbReference type="EMBL" id="KAF5918904.1"/>
    </source>
</evidence>
<reference evidence="2 3" key="1">
    <citation type="journal article" date="2020" name="Mol. Biol. Evol.">
        <title>Interspecific Gene Flow and the Evolution of Specialization in Black and White Rhinoceros.</title>
        <authorList>
            <person name="Moodley Y."/>
            <person name="Westbury M.V."/>
            <person name="Russo I.M."/>
            <person name="Gopalakrishnan S."/>
            <person name="Rakotoarivelo A."/>
            <person name="Olsen R.A."/>
            <person name="Prost S."/>
            <person name="Tunstall T."/>
            <person name="Ryder O.A."/>
            <person name="Dalen L."/>
            <person name="Bruford M.W."/>
        </authorList>
    </citation>
    <scope>NUCLEOTIDE SEQUENCE [LARGE SCALE GENOMIC DNA]</scope>
    <source>
        <strain evidence="2">SBR-YM</strain>
        <tissue evidence="2">Skin</tissue>
    </source>
</reference>
<dbReference type="InterPro" id="IPR015955">
    <property type="entry name" value="Lactate_DH/Glyco_Ohase_4_C"/>
</dbReference>
<organism evidence="2 3">
    <name type="scientific">Diceros bicornis minor</name>
    <name type="common">South-central black rhinoceros</name>
    <dbReference type="NCBI Taxonomy" id="77932"/>
    <lineage>
        <taxon>Eukaryota</taxon>
        <taxon>Metazoa</taxon>
        <taxon>Chordata</taxon>
        <taxon>Craniata</taxon>
        <taxon>Vertebrata</taxon>
        <taxon>Euteleostomi</taxon>
        <taxon>Mammalia</taxon>
        <taxon>Eutheria</taxon>
        <taxon>Laurasiatheria</taxon>
        <taxon>Perissodactyla</taxon>
        <taxon>Rhinocerotidae</taxon>
        <taxon>Diceros</taxon>
    </lineage>
</organism>
<dbReference type="Pfam" id="PF02866">
    <property type="entry name" value="Ldh_1_C"/>
    <property type="match status" value="1"/>
</dbReference>
<dbReference type="GO" id="GO:0006089">
    <property type="term" value="P:lactate metabolic process"/>
    <property type="evidence" value="ECO:0007669"/>
    <property type="project" value="TreeGrafter"/>
</dbReference>
<dbReference type="Gene3D" id="3.90.110.10">
    <property type="entry name" value="Lactate dehydrogenase/glycoside hydrolase, family 4, C-terminal"/>
    <property type="match status" value="1"/>
</dbReference>
<sequence>MSGYELGCGSPADQLESGRRGREFLWPGDGSVSPPRSSIPLRGGWPFSRVRVAGSTARLAVLGPGPTLQLLSFKEAAISSKLLADKDRNLNRKCLVIYRQEFMGLSDELAFVDADEGKLMGGGQWIFNMAAFSRKCQILFLAKMCSPIICFLFKSSPDGLVTANSSVVIVTAVPVWSGVNTAGVSEDLNSDIETDKDTEQWENVHKEVAANGYEMIKKKGYTSWGVALSVADLIGSILKNLRRVHPVSITTVVSHTADLCWKAPGIHEEVFLSVPGVLGENGITDLLKVKLTPEEEASLKKQSSSLGKLLKATILKLSKKR</sequence>
<dbReference type="AlphaFoldDB" id="A0A7J7ETI0"/>
<dbReference type="PANTHER" id="PTHR43128:SF8">
    <property type="entry name" value="L-LACTATE DEHYDROGENASE A-LIKE 6B"/>
    <property type="match status" value="1"/>
</dbReference>
<gene>
    <name evidence="2" type="ORF">HPG69_005945</name>
</gene>
<protein>
    <recommendedName>
        <fullName evidence="1">Lactate/malate dehydrogenase C-terminal domain-containing protein</fullName>
    </recommendedName>
</protein>